<organism evidence="2 3">
    <name type="scientific">Desulfonema magnum</name>
    <dbReference type="NCBI Taxonomy" id="45655"/>
    <lineage>
        <taxon>Bacteria</taxon>
        <taxon>Pseudomonadati</taxon>
        <taxon>Thermodesulfobacteriota</taxon>
        <taxon>Desulfobacteria</taxon>
        <taxon>Desulfobacterales</taxon>
        <taxon>Desulfococcaceae</taxon>
        <taxon>Desulfonema</taxon>
    </lineage>
</organism>
<feature type="signal peptide" evidence="1">
    <location>
        <begin position="1"/>
        <end position="31"/>
    </location>
</feature>
<name>A0A975GRP7_9BACT</name>
<gene>
    <name evidence="2" type="ORF">dnm_072020</name>
</gene>
<dbReference type="EMBL" id="CP061800">
    <property type="protein sequence ID" value="QTA91137.1"/>
    <property type="molecule type" value="Genomic_DNA"/>
</dbReference>
<dbReference type="SUPFAM" id="SSF53850">
    <property type="entry name" value="Periplasmic binding protein-like II"/>
    <property type="match status" value="1"/>
</dbReference>
<feature type="chain" id="PRO_5037639827" evidence="1">
    <location>
        <begin position="32"/>
        <end position="251"/>
    </location>
</feature>
<proteinExistence type="predicted"/>
<keyword evidence="1" id="KW-0732">Signal</keyword>
<protein>
    <submittedName>
        <fullName evidence="2">Solute-binding protein family 3 domain-containing protein, MltF-like</fullName>
    </submittedName>
</protein>
<keyword evidence="3" id="KW-1185">Reference proteome</keyword>
<evidence type="ECO:0000256" key="1">
    <source>
        <dbReference type="SAM" id="SignalP"/>
    </source>
</evidence>
<sequence length="251" mass="28427">MFKKIQLTNVKFKMVVIAFLCFCFVSECSHAETDTLVLATVNAPDTRIYQISEAVLGEAFKRNYLKLILKTYPPKRAEKLASLGKVDGDAHRIYLFNKDHPDLIRVSEPVQSIRQSVFTKTANFKVKGWKSLAPYKILYMRGIKFAEKGLKGVVKKENLIPVDSTESAFKMLSRGRGDVFITSPETGFRVIKKLSLENSGIKLLTPPLVVINLYTYLHKKHIKLVPKISDAIKEIKADGSYQKIIEKVNAF</sequence>
<evidence type="ECO:0000313" key="2">
    <source>
        <dbReference type="EMBL" id="QTA91137.1"/>
    </source>
</evidence>
<dbReference type="RefSeq" id="WP_207679035.1">
    <property type="nucleotide sequence ID" value="NZ_CP061800.1"/>
</dbReference>
<dbReference type="Proteomes" id="UP000663722">
    <property type="component" value="Chromosome"/>
</dbReference>
<dbReference type="AlphaFoldDB" id="A0A975GRP7"/>
<evidence type="ECO:0000313" key="3">
    <source>
        <dbReference type="Proteomes" id="UP000663722"/>
    </source>
</evidence>
<reference evidence="2" key="1">
    <citation type="journal article" date="2021" name="Microb. Physiol.">
        <title>Proteogenomic Insights into the Physiology of Marine, Sulfate-Reducing, Filamentous Desulfonema limicola and Desulfonema magnum.</title>
        <authorList>
            <person name="Schnaars V."/>
            <person name="Wohlbrand L."/>
            <person name="Scheve S."/>
            <person name="Hinrichs C."/>
            <person name="Reinhardt R."/>
            <person name="Rabus R."/>
        </authorList>
    </citation>
    <scope>NUCLEOTIDE SEQUENCE</scope>
    <source>
        <strain evidence="2">4be13</strain>
    </source>
</reference>
<dbReference type="KEGG" id="dmm:dnm_072020"/>
<accession>A0A975GRP7</accession>
<dbReference type="Gene3D" id="3.40.190.10">
    <property type="entry name" value="Periplasmic binding protein-like II"/>
    <property type="match status" value="2"/>
</dbReference>